<dbReference type="Proteomes" id="UP000282076">
    <property type="component" value="Unassembled WGS sequence"/>
</dbReference>
<feature type="domain" description="NADP-dependent oxidoreductase" evidence="1">
    <location>
        <begin position="15"/>
        <end position="300"/>
    </location>
</feature>
<dbReference type="InterPro" id="IPR036812">
    <property type="entry name" value="NAD(P)_OxRdtase_dom_sf"/>
</dbReference>
<dbReference type="PANTHER" id="PTHR43312:SF1">
    <property type="entry name" value="NADP-DEPENDENT OXIDOREDUCTASE DOMAIN-CONTAINING PROTEIN"/>
    <property type="match status" value="1"/>
</dbReference>
<dbReference type="SUPFAM" id="SSF51430">
    <property type="entry name" value="NAD(P)-linked oxidoreductase"/>
    <property type="match status" value="1"/>
</dbReference>
<dbReference type="Gene3D" id="3.20.20.100">
    <property type="entry name" value="NADP-dependent oxidoreductase domain"/>
    <property type="match status" value="1"/>
</dbReference>
<dbReference type="Pfam" id="PF00248">
    <property type="entry name" value="Aldo_ket_red"/>
    <property type="match status" value="1"/>
</dbReference>
<dbReference type="PANTHER" id="PTHR43312">
    <property type="entry name" value="D-THREO-ALDOSE 1-DEHYDROGENASE"/>
    <property type="match status" value="1"/>
</dbReference>
<evidence type="ECO:0000313" key="2">
    <source>
        <dbReference type="EMBL" id="RKP46757.1"/>
    </source>
</evidence>
<dbReference type="InterPro" id="IPR023210">
    <property type="entry name" value="NADP_OxRdtase_dom"/>
</dbReference>
<dbReference type="OrthoDB" id="9773828at2"/>
<protein>
    <submittedName>
        <fullName evidence="2">Aldo/keto reductase</fullName>
    </submittedName>
</protein>
<dbReference type="RefSeq" id="WP_120979658.1">
    <property type="nucleotide sequence ID" value="NZ_RBZM01000012.1"/>
</dbReference>
<comment type="caution">
    <text evidence="2">The sequence shown here is derived from an EMBL/GenBank/DDBJ whole genome shotgun (WGS) entry which is preliminary data.</text>
</comment>
<dbReference type="AlphaFoldDB" id="A0A494X7S2"/>
<dbReference type="InterPro" id="IPR053135">
    <property type="entry name" value="AKR2_Oxidoreductase"/>
</dbReference>
<keyword evidence="3" id="KW-1185">Reference proteome</keyword>
<reference evidence="2 3" key="1">
    <citation type="submission" date="2018-10" db="EMBL/GenBank/DDBJ databases">
        <title>Cohnella sp. M2MS4P-1, whole genome shotgun sequence.</title>
        <authorList>
            <person name="Tuo L."/>
        </authorList>
    </citation>
    <scope>NUCLEOTIDE SEQUENCE [LARGE SCALE GENOMIC DNA]</scope>
    <source>
        <strain evidence="2 3">M2MS4P-1</strain>
    </source>
</reference>
<dbReference type="CDD" id="cd19086">
    <property type="entry name" value="AKR_AKR11C1"/>
    <property type="match status" value="1"/>
</dbReference>
<dbReference type="EMBL" id="RBZM01000012">
    <property type="protein sequence ID" value="RKP46757.1"/>
    <property type="molecule type" value="Genomic_DNA"/>
</dbReference>
<name>A0A494X7S2_9BACL</name>
<gene>
    <name evidence="2" type="ORF">D7Z26_24455</name>
</gene>
<organism evidence="2 3">
    <name type="scientific">Cohnella endophytica</name>
    <dbReference type="NCBI Taxonomy" id="2419778"/>
    <lineage>
        <taxon>Bacteria</taxon>
        <taxon>Bacillati</taxon>
        <taxon>Bacillota</taxon>
        <taxon>Bacilli</taxon>
        <taxon>Bacillales</taxon>
        <taxon>Paenibacillaceae</taxon>
        <taxon>Cohnella</taxon>
    </lineage>
</organism>
<evidence type="ECO:0000313" key="3">
    <source>
        <dbReference type="Proteomes" id="UP000282076"/>
    </source>
</evidence>
<accession>A0A494X7S2</accession>
<sequence>MIKRPYGNTGKWVSEIGFGGWQLGNQRDWEPMEDAAAISLVHEALDRGMQFFDTAPNYGQGRSEELLGKALAGKRADAVINTKFGHGADGSTGYDASLIRDSVEQSLKRLRTEYVDSVLLHNPPFEDLDGKHGHYEVLEELRKEGKIIAYGASVDSGTEMLELIHNTNVGVIEVMFNIFYQEPAEAFKIAKEKDIAIIVKIPLDSGWLSGKYTKESRFEGVRKRWSSDIIGKRADLLGKIGFIADQDTTMTMAALRFILAHPEVSTVIPGVRNRAQLIENIAAGDGSMPDDHVRRLRRLWEDEIRHMGLGW</sequence>
<evidence type="ECO:0000259" key="1">
    <source>
        <dbReference type="Pfam" id="PF00248"/>
    </source>
</evidence>
<proteinExistence type="predicted"/>